<accession>A0A5C1Q9K8</accession>
<evidence type="ECO:0000313" key="10">
    <source>
        <dbReference type="EMBL" id="QEN03790.1"/>
    </source>
</evidence>
<feature type="domain" description="MacB-like periplasmic core" evidence="9">
    <location>
        <begin position="28"/>
        <end position="245"/>
    </location>
</feature>
<gene>
    <name evidence="10" type="ORF">EW093_03440</name>
</gene>
<keyword evidence="5 7" id="KW-1133">Transmembrane helix</keyword>
<reference evidence="10 11" key="1">
    <citation type="submission" date="2019-02" db="EMBL/GenBank/DDBJ databases">
        <authorList>
            <person name="Fomenkov A."/>
            <person name="Dubinina G."/>
            <person name="Grabovich M."/>
            <person name="Vincze T."/>
            <person name="Roberts R.J."/>
        </authorList>
    </citation>
    <scope>NUCLEOTIDE SEQUENCE [LARGE SCALE GENOMIC DNA]</scope>
    <source>
        <strain evidence="10 11">P</strain>
    </source>
</reference>
<protein>
    <submittedName>
        <fullName evidence="10">ABC transporter permease</fullName>
    </submittedName>
</protein>
<evidence type="ECO:0000256" key="7">
    <source>
        <dbReference type="SAM" id="Phobius"/>
    </source>
</evidence>
<sequence>MSLKTIFYLGLRPFKPKKHGIKGVVVHTILVVTIAMLPLVVVVMVADGMIQGITSRYIETSSYHFRVYSRQPADIIDFDEYNKTRNELNKVPGIISSEIERTGAAVGVVNNIKTGIYIRGIDPIALKSDKGFNKYITVQDGSFDNLSDDTTVISSFLARKLNVKVGEDIRVITGKVLSNNRVLPKITRLKVVGIVKTGYEDLDKLWLFTTLDLAKKILPNKSSDTFIGVKCLEPYNNLDELYSQIKSSIPSGWIIRKWEQLNRNTYENFKTTKMVLALIMGLIVIVAAINISSSLIMLVLEKRRDIAILKGMGLSPNEVMGSYLLTGIIIGVLGTILGVVIGIFISLNINQLIDMFESLLNYGLRFVNFILNIESDKKFILLDSEYYLDDIPVDLDYLKLLLMTFFSITTTAVASFLPARKAGLIKPLKIMQKY</sequence>
<evidence type="ECO:0000256" key="2">
    <source>
        <dbReference type="ARBA" id="ARBA00005236"/>
    </source>
</evidence>
<dbReference type="InterPro" id="IPR025857">
    <property type="entry name" value="MacB_PCD"/>
</dbReference>
<evidence type="ECO:0000256" key="1">
    <source>
        <dbReference type="ARBA" id="ARBA00004651"/>
    </source>
</evidence>
<dbReference type="Proteomes" id="UP000323824">
    <property type="component" value="Chromosome"/>
</dbReference>
<reference evidence="10 11" key="2">
    <citation type="submission" date="2019-09" db="EMBL/GenBank/DDBJ databases">
        <title>Complete Genome Sequence and Methylome Analysis of free living Spirochaetas.</title>
        <authorList>
            <person name="Leshcheva N."/>
            <person name="Mikheeva N."/>
        </authorList>
    </citation>
    <scope>NUCLEOTIDE SEQUENCE [LARGE SCALE GENOMIC DNA]</scope>
    <source>
        <strain evidence="10 11">P</strain>
    </source>
</reference>
<feature type="transmembrane region" description="Helical" evidence="7">
    <location>
        <begin position="21"/>
        <end position="46"/>
    </location>
</feature>
<keyword evidence="11" id="KW-1185">Reference proteome</keyword>
<dbReference type="EMBL" id="CP035807">
    <property type="protein sequence ID" value="QEN03790.1"/>
    <property type="molecule type" value="Genomic_DNA"/>
</dbReference>
<dbReference type="Pfam" id="PF12704">
    <property type="entry name" value="MacB_PCD"/>
    <property type="match status" value="1"/>
</dbReference>
<evidence type="ECO:0000259" key="8">
    <source>
        <dbReference type="Pfam" id="PF02687"/>
    </source>
</evidence>
<dbReference type="PANTHER" id="PTHR30489:SF0">
    <property type="entry name" value="LIPOPROTEIN-RELEASING SYSTEM TRANSMEMBRANE PROTEIN LOLE"/>
    <property type="match status" value="1"/>
</dbReference>
<dbReference type="InterPro" id="IPR003838">
    <property type="entry name" value="ABC3_permease_C"/>
</dbReference>
<dbReference type="OrthoDB" id="368479at2"/>
<dbReference type="InterPro" id="IPR051447">
    <property type="entry name" value="Lipoprotein-release_system"/>
</dbReference>
<evidence type="ECO:0000256" key="5">
    <source>
        <dbReference type="ARBA" id="ARBA00022989"/>
    </source>
</evidence>
<evidence type="ECO:0000313" key="11">
    <source>
        <dbReference type="Proteomes" id="UP000323824"/>
    </source>
</evidence>
<evidence type="ECO:0000256" key="3">
    <source>
        <dbReference type="ARBA" id="ARBA00022475"/>
    </source>
</evidence>
<dbReference type="AlphaFoldDB" id="A0A5C1Q9K8"/>
<comment type="subcellular location">
    <subcellularLocation>
        <location evidence="1">Cell membrane</location>
        <topology evidence="1">Multi-pass membrane protein</topology>
    </subcellularLocation>
</comment>
<evidence type="ECO:0000256" key="4">
    <source>
        <dbReference type="ARBA" id="ARBA00022692"/>
    </source>
</evidence>
<feature type="transmembrane region" description="Helical" evidence="7">
    <location>
        <begin position="397"/>
        <end position="419"/>
    </location>
</feature>
<feature type="transmembrane region" description="Helical" evidence="7">
    <location>
        <begin position="321"/>
        <end position="347"/>
    </location>
</feature>
<keyword evidence="3" id="KW-1003">Cell membrane</keyword>
<feature type="transmembrane region" description="Helical" evidence="7">
    <location>
        <begin position="274"/>
        <end position="300"/>
    </location>
</feature>
<evidence type="ECO:0000256" key="6">
    <source>
        <dbReference type="ARBA" id="ARBA00023136"/>
    </source>
</evidence>
<dbReference type="Pfam" id="PF02687">
    <property type="entry name" value="FtsX"/>
    <property type="match status" value="1"/>
</dbReference>
<dbReference type="RefSeq" id="WP_149567048.1">
    <property type="nucleotide sequence ID" value="NZ_CP035807.1"/>
</dbReference>
<evidence type="ECO:0000259" key="9">
    <source>
        <dbReference type="Pfam" id="PF12704"/>
    </source>
</evidence>
<dbReference type="GO" id="GO:0044874">
    <property type="term" value="P:lipoprotein localization to outer membrane"/>
    <property type="evidence" value="ECO:0007669"/>
    <property type="project" value="TreeGrafter"/>
</dbReference>
<keyword evidence="6 7" id="KW-0472">Membrane</keyword>
<keyword evidence="4 7" id="KW-0812">Transmembrane</keyword>
<proteinExistence type="inferred from homology"/>
<feature type="domain" description="ABC3 transporter permease C-terminal" evidence="8">
    <location>
        <begin position="278"/>
        <end position="372"/>
    </location>
</feature>
<name>A0A5C1Q9K8_9SPIO</name>
<dbReference type="PANTHER" id="PTHR30489">
    <property type="entry name" value="LIPOPROTEIN-RELEASING SYSTEM TRANSMEMBRANE PROTEIN LOLE"/>
    <property type="match status" value="1"/>
</dbReference>
<organism evidence="10 11">
    <name type="scientific">Thiospirochaeta perfilievii</name>
    <dbReference type="NCBI Taxonomy" id="252967"/>
    <lineage>
        <taxon>Bacteria</taxon>
        <taxon>Pseudomonadati</taxon>
        <taxon>Spirochaetota</taxon>
        <taxon>Spirochaetia</taxon>
        <taxon>Spirochaetales</taxon>
        <taxon>Spirochaetaceae</taxon>
        <taxon>Thiospirochaeta</taxon>
    </lineage>
</organism>
<dbReference type="GO" id="GO:0098797">
    <property type="term" value="C:plasma membrane protein complex"/>
    <property type="evidence" value="ECO:0007669"/>
    <property type="project" value="TreeGrafter"/>
</dbReference>
<dbReference type="KEGG" id="sper:EW093_03440"/>
<comment type="similarity">
    <text evidence="2">Belongs to the ABC-4 integral membrane protein family. LolC/E subfamily.</text>
</comment>